<reference evidence="1 2" key="1">
    <citation type="journal article" date="2018" name="Nat. Genet.">
        <title>The Rosa genome provides new insights in the design of modern roses.</title>
        <authorList>
            <person name="Bendahmane M."/>
        </authorList>
    </citation>
    <scope>NUCLEOTIDE SEQUENCE [LARGE SCALE GENOMIC DNA]</scope>
    <source>
        <strain evidence="2">cv. Old Blush</strain>
    </source>
</reference>
<keyword evidence="2" id="KW-1185">Reference proteome</keyword>
<organism evidence="1 2">
    <name type="scientific">Rosa chinensis</name>
    <name type="common">China rose</name>
    <dbReference type="NCBI Taxonomy" id="74649"/>
    <lineage>
        <taxon>Eukaryota</taxon>
        <taxon>Viridiplantae</taxon>
        <taxon>Streptophyta</taxon>
        <taxon>Embryophyta</taxon>
        <taxon>Tracheophyta</taxon>
        <taxon>Spermatophyta</taxon>
        <taxon>Magnoliopsida</taxon>
        <taxon>eudicotyledons</taxon>
        <taxon>Gunneridae</taxon>
        <taxon>Pentapetalae</taxon>
        <taxon>rosids</taxon>
        <taxon>fabids</taxon>
        <taxon>Rosales</taxon>
        <taxon>Rosaceae</taxon>
        <taxon>Rosoideae</taxon>
        <taxon>Rosoideae incertae sedis</taxon>
        <taxon>Rosa</taxon>
    </lineage>
</organism>
<dbReference type="AlphaFoldDB" id="A0A2P6Q996"/>
<dbReference type="EMBL" id="PDCK01000043">
    <property type="protein sequence ID" value="PRQ30759.1"/>
    <property type="molecule type" value="Genomic_DNA"/>
</dbReference>
<protein>
    <submittedName>
        <fullName evidence="1">Uncharacterized protein</fullName>
    </submittedName>
</protein>
<comment type="caution">
    <text evidence="1">The sequence shown here is derived from an EMBL/GenBank/DDBJ whole genome shotgun (WGS) entry which is preliminary data.</text>
</comment>
<name>A0A2P6Q996_ROSCH</name>
<sequence>MHGKGLGSVVPPCQIHEVWGKNWLDSQVTLSLLQLDNIQYYICQYPYVKHNCSLHIVTVRSRQITLKTMGFL</sequence>
<proteinExistence type="predicted"/>
<dbReference type="Proteomes" id="UP000238479">
    <property type="component" value="Chromosome 5"/>
</dbReference>
<dbReference type="Gramene" id="PRQ30759">
    <property type="protein sequence ID" value="PRQ30759"/>
    <property type="gene ID" value="RchiOBHm_Chr5g0028091"/>
</dbReference>
<evidence type="ECO:0000313" key="1">
    <source>
        <dbReference type="EMBL" id="PRQ30759.1"/>
    </source>
</evidence>
<evidence type="ECO:0000313" key="2">
    <source>
        <dbReference type="Proteomes" id="UP000238479"/>
    </source>
</evidence>
<gene>
    <name evidence="1" type="ORF">RchiOBHm_Chr5g0028091</name>
</gene>
<accession>A0A2P6Q996</accession>